<dbReference type="Proteomes" id="UP000053424">
    <property type="component" value="Unassembled WGS sequence"/>
</dbReference>
<dbReference type="EMBL" id="KN831780">
    <property type="protein sequence ID" value="KIM41580.1"/>
    <property type="molecule type" value="Genomic_DNA"/>
</dbReference>
<proteinExistence type="predicted"/>
<accession>A0A0C3BYD3</accession>
<protein>
    <submittedName>
        <fullName evidence="1">Uncharacterized protein</fullName>
    </submittedName>
</protein>
<reference evidence="2" key="2">
    <citation type="submission" date="2015-01" db="EMBL/GenBank/DDBJ databases">
        <title>Evolutionary Origins and Diversification of the Mycorrhizal Mutualists.</title>
        <authorList>
            <consortium name="DOE Joint Genome Institute"/>
            <consortium name="Mycorrhizal Genomics Consortium"/>
            <person name="Kohler A."/>
            <person name="Kuo A."/>
            <person name="Nagy L.G."/>
            <person name="Floudas D."/>
            <person name="Copeland A."/>
            <person name="Barry K.W."/>
            <person name="Cichocki N."/>
            <person name="Veneault-Fourrey C."/>
            <person name="LaButti K."/>
            <person name="Lindquist E.A."/>
            <person name="Lipzen A."/>
            <person name="Lundell T."/>
            <person name="Morin E."/>
            <person name="Murat C."/>
            <person name="Riley R."/>
            <person name="Ohm R."/>
            <person name="Sun H."/>
            <person name="Tunlid A."/>
            <person name="Henrissat B."/>
            <person name="Grigoriev I.V."/>
            <person name="Hibbett D.S."/>
            <person name="Martin F."/>
        </authorList>
    </citation>
    <scope>NUCLEOTIDE SEQUENCE [LARGE SCALE GENOMIC DNA]</scope>
    <source>
        <strain evidence="2">h7</strain>
    </source>
</reference>
<evidence type="ECO:0000313" key="1">
    <source>
        <dbReference type="EMBL" id="KIM41580.1"/>
    </source>
</evidence>
<organism evidence="1 2">
    <name type="scientific">Hebeloma cylindrosporum</name>
    <dbReference type="NCBI Taxonomy" id="76867"/>
    <lineage>
        <taxon>Eukaryota</taxon>
        <taxon>Fungi</taxon>
        <taxon>Dikarya</taxon>
        <taxon>Basidiomycota</taxon>
        <taxon>Agaricomycotina</taxon>
        <taxon>Agaricomycetes</taxon>
        <taxon>Agaricomycetidae</taxon>
        <taxon>Agaricales</taxon>
        <taxon>Agaricineae</taxon>
        <taxon>Hymenogastraceae</taxon>
        <taxon>Hebeloma</taxon>
    </lineage>
</organism>
<dbReference type="HOGENOM" id="CLU_2292037_0_0_1"/>
<evidence type="ECO:0000313" key="2">
    <source>
        <dbReference type="Proteomes" id="UP000053424"/>
    </source>
</evidence>
<dbReference type="AlphaFoldDB" id="A0A0C3BYD3"/>
<sequence length="101" mass="11667">MGVYLAFILHVTGFYFVSVRFPDEIFRHGKKFLLPRTYLILSEMELCVNLSVQDARELERANRGYCVMFVNAFKISSGAQHLLLTHSTTNLPNTSQIHVFR</sequence>
<name>A0A0C3BYD3_HEBCY</name>
<keyword evidence="2" id="KW-1185">Reference proteome</keyword>
<reference evidence="1 2" key="1">
    <citation type="submission" date="2014-04" db="EMBL/GenBank/DDBJ databases">
        <authorList>
            <consortium name="DOE Joint Genome Institute"/>
            <person name="Kuo A."/>
            <person name="Gay G."/>
            <person name="Dore J."/>
            <person name="Kohler A."/>
            <person name="Nagy L.G."/>
            <person name="Floudas D."/>
            <person name="Copeland A."/>
            <person name="Barry K.W."/>
            <person name="Cichocki N."/>
            <person name="Veneault-Fourrey C."/>
            <person name="LaButti K."/>
            <person name="Lindquist E.A."/>
            <person name="Lipzen A."/>
            <person name="Lundell T."/>
            <person name="Morin E."/>
            <person name="Murat C."/>
            <person name="Sun H."/>
            <person name="Tunlid A."/>
            <person name="Henrissat B."/>
            <person name="Grigoriev I.V."/>
            <person name="Hibbett D.S."/>
            <person name="Martin F."/>
            <person name="Nordberg H.P."/>
            <person name="Cantor M.N."/>
            <person name="Hua S.X."/>
        </authorList>
    </citation>
    <scope>NUCLEOTIDE SEQUENCE [LARGE SCALE GENOMIC DNA]</scope>
    <source>
        <strain evidence="2">h7</strain>
    </source>
</reference>
<gene>
    <name evidence="1" type="ORF">M413DRAFT_151468</name>
</gene>